<dbReference type="GO" id="GO:0000175">
    <property type="term" value="F:3'-5'-RNA exonuclease activity"/>
    <property type="evidence" value="ECO:0007669"/>
    <property type="project" value="InterPro"/>
</dbReference>
<dbReference type="InterPro" id="IPR036397">
    <property type="entry name" value="RNaseH_sf"/>
</dbReference>
<keyword evidence="2" id="KW-0378">Hydrolase</keyword>
<dbReference type="InterPro" id="IPR051274">
    <property type="entry name" value="3-5_Exoribonuclease"/>
</dbReference>
<feature type="domain" description="Exonuclease" evidence="4">
    <location>
        <begin position="3"/>
        <end position="182"/>
    </location>
</feature>
<dbReference type="SUPFAM" id="SSF53098">
    <property type="entry name" value="Ribonuclease H-like"/>
    <property type="match status" value="1"/>
</dbReference>
<dbReference type="Proteomes" id="UP000095282">
    <property type="component" value="Unplaced"/>
</dbReference>
<evidence type="ECO:0000256" key="3">
    <source>
        <dbReference type="ARBA" id="ARBA00022839"/>
    </source>
</evidence>
<evidence type="ECO:0000313" key="5">
    <source>
        <dbReference type="Proteomes" id="UP000095282"/>
    </source>
</evidence>
<proteinExistence type="predicted"/>
<dbReference type="STRING" id="1561998.A0A1I7TC07"/>
<evidence type="ECO:0000259" key="4">
    <source>
        <dbReference type="SMART" id="SM00479"/>
    </source>
</evidence>
<dbReference type="Pfam" id="PF00929">
    <property type="entry name" value="RNase_T"/>
    <property type="match status" value="1"/>
</dbReference>
<dbReference type="SMART" id="SM00479">
    <property type="entry name" value="EXOIII"/>
    <property type="match status" value="1"/>
</dbReference>
<reference evidence="6" key="1">
    <citation type="submission" date="2016-11" db="UniProtKB">
        <authorList>
            <consortium name="WormBaseParasite"/>
        </authorList>
    </citation>
    <scope>IDENTIFICATION</scope>
</reference>
<keyword evidence="5" id="KW-1185">Reference proteome</keyword>
<dbReference type="PANTHER" id="PTHR23044">
    <property type="entry name" value="3'-5' EXONUCLEASE ERI1-RELATED"/>
    <property type="match status" value="1"/>
</dbReference>
<keyword evidence="3" id="KW-0269">Exonuclease</keyword>
<dbReference type="InterPro" id="IPR012337">
    <property type="entry name" value="RNaseH-like_sf"/>
</dbReference>
<organism evidence="5 6">
    <name type="scientific">Caenorhabditis tropicalis</name>
    <dbReference type="NCBI Taxonomy" id="1561998"/>
    <lineage>
        <taxon>Eukaryota</taxon>
        <taxon>Metazoa</taxon>
        <taxon>Ecdysozoa</taxon>
        <taxon>Nematoda</taxon>
        <taxon>Chromadorea</taxon>
        <taxon>Rhabditida</taxon>
        <taxon>Rhabditina</taxon>
        <taxon>Rhabditomorpha</taxon>
        <taxon>Rhabditoidea</taxon>
        <taxon>Rhabditidae</taxon>
        <taxon>Peloderinae</taxon>
        <taxon>Caenorhabditis</taxon>
    </lineage>
</organism>
<dbReference type="GO" id="GO:0003676">
    <property type="term" value="F:nucleic acid binding"/>
    <property type="evidence" value="ECO:0007669"/>
    <property type="project" value="InterPro"/>
</dbReference>
<accession>A0A1I7TC07</accession>
<dbReference type="AlphaFoldDB" id="A0A1I7TC07"/>
<keyword evidence="1" id="KW-0540">Nuclease</keyword>
<evidence type="ECO:0000313" key="6">
    <source>
        <dbReference type="WBParaSite" id="Csp11.Scaffold576.g4468.t1"/>
    </source>
</evidence>
<dbReference type="GO" id="GO:0005737">
    <property type="term" value="C:cytoplasm"/>
    <property type="evidence" value="ECO:0007669"/>
    <property type="project" value="TreeGrafter"/>
</dbReference>
<dbReference type="WBParaSite" id="Csp11.Scaffold576.g4468.t1">
    <property type="protein sequence ID" value="Csp11.Scaffold576.g4468.t1"/>
    <property type="gene ID" value="Csp11.Scaffold576.g4468"/>
</dbReference>
<dbReference type="Gene3D" id="3.30.420.10">
    <property type="entry name" value="Ribonuclease H-like superfamily/Ribonuclease H"/>
    <property type="match status" value="1"/>
</dbReference>
<evidence type="ECO:0000256" key="1">
    <source>
        <dbReference type="ARBA" id="ARBA00022722"/>
    </source>
</evidence>
<dbReference type="eggNOG" id="KOG0542">
    <property type="taxonomic scope" value="Eukaryota"/>
</dbReference>
<dbReference type="InterPro" id="IPR013520">
    <property type="entry name" value="Ribonucl_H"/>
</dbReference>
<protein>
    <submittedName>
        <fullName evidence="6">Exonuclease domain-containing protein</fullName>
    </submittedName>
</protein>
<dbReference type="FunFam" id="3.30.420.10:FF:000157">
    <property type="entry name" value="Cell death-related nuclease 4"/>
    <property type="match status" value="1"/>
</dbReference>
<sequence>MEGNNDYPFEIIQFSVVVLDVKTNTINKDVFFNKYVRPVINPKLTDYCADFTGIRQQSLDSADNFVTVYNQFLNWLRENNFEERSFAILCDSRQDMWRIAQYQFKLVNLTMPAFFRQYISLWRSFETEQERLGGRKELMEKTYIGKMTEFYELELSGPAHDALNDCQTIAKIAQKMLATGATITINEALICSAMWRKKPADYAANWREDFREAGRLYERIMPLVVKPIRPGEYNPREYGMCKYCKNGPQVCGKRHKQYPSEIYATEGTIVYAKTAGYC</sequence>
<evidence type="ECO:0000256" key="2">
    <source>
        <dbReference type="ARBA" id="ARBA00022801"/>
    </source>
</evidence>
<name>A0A1I7TC07_9PELO</name>
<dbReference type="InterPro" id="IPR047201">
    <property type="entry name" value="ERI-1_3'hExo-like"/>
</dbReference>
<dbReference type="CDD" id="cd06133">
    <property type="entry name" value="ERI-1_3'hExo_like"/>
    <property type="match status" value="1"/>
</dbReference>
<dbReference type="PANTHER" id="PTHR23044:SF4">
    <property type="entry name" value="CELL DEATH-RELATED NUCLEASE 4"/>
    <property type="match status" value="1"/>
</dbReference>